<organism evidence="1">
    <name type="scientific">Anguilla anguilla</name>
    <name type="common">European freshwater eel</name>
    <name type="synonym">Muraena anguilla</name>
    <dbReference type="NCBI Taxonomy" id="7936"/>
    <lineage>
        <taxon>Eukaryota</taxon>
        <taxon>Metazoa</taxon>
        <taxon>Chordata</taxon>
        <taxon>Craniata</taxon>
        <taxon>Vertebrata</taxon>
        <taxon>Euteleostomi</taxon>
        <taxon>Actinopterygii</taxon>
        <taxon>Neopterygii</taxon>
        <taxon>Teleostei</taxon>
        <taxon>Anguilliformes</taxon>
        <taxon>Anguillidae</taxon>
        <taxon>Anguilla</taxon>
    </lineage>
</organism>
<proteinExistence type="predicted"/>
<dbReference type="AlphaFoldDB" id="A0A0E9TSN6"/>
<name>A0A0E9TSN6_ANGAN</name>
<evidence type="ECO:0000313" key="1">
    <source>
        <dbReference type="EMBL" id="JAH56477.1"/>
    </source>
</evidence>
<reference evidence="1" key="1">
    <citation type="submission" date="2014-11" db="EMBL/GenBank/DDBJ databases">
        <authorList>
            <person name="Amaro Gonzalez C."/>
        </authorList>
    </citation>
    <scope>NUCLEOTIDE SEQUENCE</scope>
</reference>
<accession>A0A0E9TSN6</accession>
<dbReference type="EMBL" id="GBXM01052100">
    <property type="protein sequence ID" value="JAH56477.1"/>
    <property type="molecule type" value="Transcribed_RNA"/>
</dbReference>
<protein>
    <submittedName>
        <fullName evidence="1">Uncharacterized protein</fullName>
    </submittedName>
</protein>
<reference evidence="1" key="2">
    <citation type="journal article" date="2015" name="Fish Shellfish Immunol.">
        <title>Early steps in the European eel (Anguilla anguilla)-Vibrio vulnificus interaction in the gills: Role of the RtxA13 toxin.</title>
        <authorList>
            <person name="Callol A."/>
            <person name="Pajuelo D."/>
            <person name="Ebbesson L."/>
            <person name="Teles M."/>
            <person name="MacKenzie S."/>
            <person name="Amaro C."/>
        </authorList>
    </citation>
    <scope>NUCLEOTIDE SEQUENCE</scope>
</reference>
<sequence>MASCAKSKCKNECIKFKRQEDMVFSHTLSFSFFTVSQTISPPLLIKSYIFVLEQCLNKRGFKI</sequence>